<evidence type="ECO:0000313" key="2">
    <source>
        <dbReference type="EMBL" id="NKE73699.1"/>
    </source>
</evidence>
<proteinExistence type="predicted"/>
<dbReference type="PANTHER" id="PTHR43513">
    <property type="entry name" value="DIHYDROOROTATE DEHYDROGENASE B (NAD(+)), ELECTRON TRANSFER SUBUNIT"/>
    <property type="match status" value="1"/>
</dbReference>
<evidence type="ECO:0000259" key="1">
    <source>
        <dbReference type="Pfam" id="PF07992"/>
    </source>
</evidence>
<dbReference type="GO" id="GO:0051536">
    <property type="term" value="F:iron-sulfur cluster binding"/>
    <property type="evidence" value="ECO:0007669"/>
    <property type="project" value="InterPro"/>
</dbReference>
<dbReference type="InterPro" id="IPR050353">
    <property type="entry name" value="PyrK_electron_transfer"/>
</dbReference>
<dbReference type="InterPro" id="IPR017938">
    <property type="entry name" value="Riboflavin_synthase-like_b-brl"/>
</dbReference>
<dbReference type="InterPro" id="IPR039261">
    <property type="entry name" value="FNR_nucleotide-bd"/>
</dbReference>
<keyword evidence="3" id="KW-1185">Reference proteome</keyword>
<organism evidence="2 3">
    <name type="scientific">Candidatus Manganitrophus noduliformans</name>
    <dbReference type="NCBI Taxonomy" id="2606439"/>
    <lineage>
        <taxon>Bacteria</taxon>
        <taxon>Pseudomonadati</taxon>
        <taxon>Nitrospirota</taxon>
        <taxon>Nitrospiria</taxon>
        <taxon>Candidatus Troglogloeales</taxon>
        <taxon>Candidatus Manganitrophaceae</taxon>
        <taxon>Candidatus Manganitrophus</taxon>
    </lineage>
</organism>
<dbReference type="SUPFAM" id="SSF52343">
    <property type="entry name" value="Ferredoxin reductase-like, C-terminal NADP-linked domain"/>
    <property type="match status" value="1"/>
</dbReference>
<dbReference type="Gene3D" id="3.40.50.80">
    <property type="entry name" value="Nucleotide-binding domain of ferredoxin-NADP reductase (FNR) module"/>
    <property type="match status" value="1"/>
</dbReference>
<dbReference type="InterPro" id="IPR009051">
    <property type="entry name" value="Helical_ferredxn"/>
</dbReference>
<dbReference type="EMBL" id="VTOW01000010">
    <property type="protein sequence ID" value="NKE73699.1"/>
    <property type="molecule type" value="Genomic_DNA"/>
</dbReference>
<dbReference type="Pfam" id="PF07992">
    <property type="entry name" value="Pyr_redox_2"/>
    <property type="match status" value="1"/>
</dbReference>
<feature type="domain" description="FAD/NAD(P)-binding" evidence="1">
    <location>
        <begin position="442"/>
        <end position="657"/>
    </location>
</feature>
<name>A0A7X6DV80_9BACT</name>
<dbReference type="GO" id="GO:0016491">
    <property type="term" value="F:oxidoreductase activity"/>
    <property type="evidence" value="ECO:0007669"/>
    <property type="project" value="InterPro"/>
</dbReference>
<dbReference type="PANTHER" id="PTHR43513:SF3">
    <property type="entry name" value="DIHYDROOROTATE DEHYDROGENASE B (NAD(+)), ELECTRON TRANSFER SUBUNIT-RELATED"/>
    <property type="match status" value="1"/>
</dbReference>
<dbReference type="PRINTS" id="PR00368">
    <property type="entry name" value="FADPNR"/>
</dbReference>
<dbReference type="AlphaFoldDB" id="A0A7X6DV80"/>
<dbReference type="RefSeq" id="WP_168063662.1">
    <property type="nucleotide sequence ID" value="NZ_VTOW01000010.1"/>
</dbReference>
<dbReference type="CDD" id="cd06192">
    <property type="entry name" value="DHOD_e_trans_like"/>
    <property type="match status" value="1"/>
</dbReference>
<reference evidence="2 3" key="1">
    <citation type="journal article" date="2020" name="Nature">
        <title>Bacterial chemolithoautotrophy via manganese oxidation.</title>
        <authorList>
            <person name="Yu H."/>
            <person name="Leadbetter J.R."/>
        </authorList>
    </citation>
    <scope>NUCLEOTIDE SEQUENCE [LARGE SCALE GENOMIC DNA]</scope>
    <source>
        <strain evidence="2 3">Mn-1</strain>
    </source>
</reference>
<dbReference type="Gene3D" id="3.50.50.60">
    <property type="entry name" value="FAD/NAD(P)-binding domain"/>
    <property type="match status" value="1"/>
</dbReference>
<dbReference type="InterPro" id="IPR023753">
    <property type="entry name" value="FAD/NAD-binding_dom"/>
</dbReference>
<evidence type="ECO:0000313" key="3">
    <source>
        <dbReference type="Proteomes" id="UP000534783"/>
    </source>
</evidence>
<protein>
    <submittedName>
        <fullName evidence="2">Pyridine nucleotide-disulfide oxidoreductase</fullName>
    </submittedName>
</protein>
<dbReference type="Proteomes" id="UP000534783">
    <property type="component" value="Unassembled WGS sequence"/>
</dbReference>
<sequence length="1244" mass="139898">MNTLSLGIEGWSYADLYDPLRLKELAEMFYRSVEASDPDLGRSYAAYRESGGKEISPVDESNLIVALAPHLDRFVSRLFRIEPALSVEVQRAEAEKPIFDFKRDFVIKRALKAIPSSAVAEFDLKKLDRQMEILEAVIAPQVQGDRERSIAVAAVQLMEIERDLIRKAKGQQQVDAEPGRKRLAEICDLLRSDPARRPFFEDRLPSPSALDSIPTAAEAATRLLQIPEQWVALHAHRPDAKARVKEWVSFRFPEKIDFMHLVETRPIKEDLPEAIQGPEEHRRRRDGFVLTDPRFDLRQVFNEVHYCIFCHEREKDSCSKGFIEKDGKIRENPLGIPLTGCPLDEKISEAQLLKRDGATIGALATMMIDNPTIPATGHRICNDCMKGCVYQKQEPVNIPQIETRMLTDCLDLPWGFEIYNLLTRWNPLNVKRPYPLPFHGKTVLVVGMGPAGFTLAQYLLNEGFGVLGIDGLKIEPLPKEWVGNGSAPPKPIEWVSEIYESLDERIMAGFGGVAEYGITVRWDKNFLKLIYLSLVRNAHFRVYGGVRFGGTLTIEDAWRLGIDHIAVATGAGRPTIVEMKNNLIRGVRKASDFLMALQLTGAAKRSSMANLQVRLPAIVIGGGLTATDTATELMAYYPLQVEKIRERYEALRREFGDEQIWSMYDAEEKEILEEFLTHAEECRRERARAAEAREEPDFTPLVRSWGGVSILYRKSLSDSPAYRLNHEEIVKSFEEGIFFVENMSPVECVPDAHGAVKEVTFERQKKDEKGKWRGSGEIIPFPARSVFVAAGTSPNIIYEKEWPGTFQLDKKNKFFQKYEPKWNGKPEPELIQIEGWDTVATDVPSLFTSYQNEGRYITFYGDNHPIYAGNVVKAMASAKKGYPYVVKLFEKEIAAIDPAKQPARETQFMTLAQTLEESCMPRVHQVNRLTPTIVEVVVKAPLQAQKFEPGQFYRLQNYEIESPVIEGTRLSMEGIALTGAWVDKEAGLLSLIALELGHSTRLCAALRIGEPVVVMGPTGCPTHIPEGGETVVLAGGGLGNAVLFSIGKALRAKGNKVIYFAGYKNGADVFKMDDIEMASDVIVWSSDIAPATQPRRPQDKNFVGNILQAMQAYGEGKLGETAVPLRDADRIIAIGSDRMMAAVSRARHTVLKSYFRENHTAIASINSTMQCMMKEVCAQCLQRQIDPKTGAQLEPVFTCYNQDQKMDEVDFPNLNARLKQNSVQEKLTNLWLDYLLKKKPLHRV</sequence>
<dbReference type="InterPro" id="IPR036188">
    <property type="entry name" value="FAD/NAD-bd_sf"/>
</dbReference>
<gene>
    <name evidence="2" type="ORF">MNODULE_23370</name>
</gene>
<dbReference type="Gene3D" id="2.40.30.10">
    <property type="entry name" value="Translation factors"/>
    <property type="match status" value="1"/>
</dbReference>
<dbReference type="Gene3D" id="1.10.1060.10">
    <property type="entry name" value="Alpha-helical ferredoxin"/>
    <property type="match status" value="1"/>
</dbReference>
<dbReference type="SUPFAM" id="SSF51971">
    <property type="entry name" value="Nucleotide-binding domain"/>
    <property type="match status" value="1"/>
</dbReference>
<accession>A0A7X6DV80</accession>
<comment type="caution">
    <text evidence="2">The sequence shown here is derived from an EMBL/GenBank/DDBJ whole genome shotgun (WGS) entry which is preliminary data.</text>
</comment>
<dbReference type="SUPFAM" id="SSF63380">
    <property type="entry name" value="Riboflavin synthase domain-like"/>
    <property type="match status" value="1"/>
</dbReference>